<evidence type="ECO:0000256" key="4">
    <source>
        <dbReference type="ARBA" id="ARBA00022519"/>
    </source>
</evidence>
<keyword evidence="5 9" id="KW-0812">Transmembrane</keyword>
<evidence type="ECO:0000256" key="5">
    <source>
        <dbReference type="ARBA" id="ARBA00022692"/>
    </source>
</evidence>
<dbReference type="Pfam" id="PF01478">
    <property type="entry name" value="Peptidase_A24"/>
    <property type="match status" value="1"/>
</dbReference>
<proteinExistence type="inferred from homology"/>
<accession>A0ABM7WAR3</accession>
<dbReference type="InterPro" id="IPR050882">
    <property type="entry name" value="Prepilin_peptidase/N-MTase"/>
</dbReference>
<evidence type="ECO:0000256" key="8">
    <source>
        <dbReference type="RuleBase" id="RU003793"/>
    </source>
</evidence>
<dbReference type="EC" id="3.4.23.43" evidence="9"/>
<dbReference type="Gene3D" id="1.20.120.1220">
    <property type="match status" value="1"/>
</dbReference>
<dbReference type="InterPro" id="IPR014032">
    <property type="entry name" value="Peptidase_A24A_bac"/>
</dbReference>
<evidence type="ECO:0000313" key="13">
    <source>
        <dbReference type="EMBL" id="BDD88028.1"/>
    </source>
</evidence>
<name>A0ABM7WAR3_9BACT</name>
<feature type="transmembrane region" description="Helical" evidence="10">
    <location>
        <begin position="195"/>
        <end position="218"/>
    </location>
</feature>
<dbReference type="PRINTS" id="PR00864">
    <property type="entry name" value="PREPILNPTASE"/>
</dbReference>
<keyword evidence="4" id="KW-0997">Cell inner membrane</keyword>
<comment type="subcellular location">
    <subcellularLocation>
        <location evidence="1">Cell inner membrane</location>
        <topology evidence="1">Multi-pass membrane protein</topology>
    </subcellularLocation>
    <subcellularLocation>
        <location evidence="9">Cell membrane</location>
        <topology evidence="9">Multi-pass membrane protein</topology>
    </subcellularLocation>
</comment>
<dbReference type="InterPro" id="IPR000045">
    <property type="entry name" value="Prepilin_IV_endopep_pep"/>
</dbReference>
<keyword evidence="6 10" id="KW-1133">Transmembrane helix</keyword>
<dbReference type="Proteomes" id="UP000830055">
    <property type="component" value="Chromosome"/>
</dbReference>
<evidence type="ECO:0000256" key="3">
    <source>
        <dbReference type="ARBA" id="ARBA00022475"/>
    </source>
</evidence>
<dbReference type="RefSeq" id="WP_284151418.1">
    <property type="nucleotide sequence ID" value="NZ_AP025516.1"/>
</dbReference>
<keyword evidence="3" id="KW-1003">Cell membrane</keyword>
<keyword evidence="9" id="KW-0808">Transferase</keyword>
<organism evidence="13 14">
    <name type="scientific">Desulfofustis limnaeus</name>
    <dbReference type="NCBI Taxonomy" id="2740163"/>
    <lineage>
        <taxon>Bacteria</taxon>
        <taxon>Pseudomonadati</taxon>
        <taxon>Thermodesulfobacteriota</taxon>
        <taxon>Desulfobulbia</taxon>
        <taxon>Desulfobulbales</taxon>
        <taxon>Desulfocapsaceae</taxon>
        <taxon>Desulfofustis</taxon>
    </lineage>
</organism>
<protein>
    <recommendedName>
        <fullName evidence="9">Prepilin leader peptidase/N-methyltransferase</fullName>
        <ecNumber evidence="9">2.1.1.-</ecNumber>
        <ecNumber evidence="9">3.4.23.43</ecNumber>
    </recommendedName>
</protein>
<keyword evidence="7 10" id="KW-0472">Membrane</keyword>
<feature type="transmembrane region" description="Helical" evidence="10">
    <location>
        <begin position="230"/>
        <end position="246"/>
    </location>
</feature>
<reference evidence="13 14" key="1">
    <citation type="submission" date="2022-01" db="EMBL/GenBank/DDBJ databases">
        <title>Desulfofustis limnae sp. nov., a novel mesophilic sulfate-reducing bacterium isolated from marsh soil.</title>
        <authorList>
            <person name="Watanabe M."/>
            <person name="Takahashi A."/>
            <person name="Kojima H."/>
            <person name="Fukui M."/>
        </authorList>
    </citation>
    <scope>NUCLEOTIDE SEQUENCE [LARGE SCALE GENOMIC DNA]</scope>
    <source>
        <strain evidence="13 14">PPLL</strain>
    </source>
</reference>
<evidence type="ECO:0000256" key="10">
    <source>
        <dbReference type="SAM" id="Phobius"/>
    </source>
</evidence>
<dbReference type="PANTHER" id="PTHR30487:SF0">
    <property type="entry name" value="PREPILIN LEADER PEPTIDASE_N-METHYLTRANSFERASE-RELATED"/>
    <property type="match status" value="1"/>
</dbReference>
<feature type="transmembrane region" description="Helical" evidence="10">
    <location>
        <begin position="103"/>
        <end position="122"/>
    </location>
</feature>
<feature type="transmembrane region" description="Helical" evidence="10">
    <location>
        <begin position="154"/>
        <end position="174"/>
    </location>
</feature>
<evidence type="ECO:0000256" key="2">
    <source>
        <dbReference type="ARBA" id="ARBA00005801"/>
    </source>
</evidence>
<comment type="similarity">
    <text evidence="2 8">Belongs to the peptidase A24 family.</text>
</comment>
<feature type="domain" description="Prepilin type IV endopeptidase peptidase" evidence="11">
    <location>
        <begin position="107"/>
        <end position="215"/>
    </location>
</feature>
<dbReference type="PANTHER" id="PTHR30487">
    <property type="entry name" value="TYPE 4 PREPILIN-LIKE PROTEINS LEADER PEPTIDE-PROCESSING ENZYME"/>
    <property type="match status" value="1"/>
</dbReference>
<dbReference type="Pfam" id="PF06750">
    <property type="entry name" value="A24_N_bact"/>
    <property type="match status" value="1"/>
</dbReference>
<keyword evidence="9" id="KW-0489">Methyltransferase</keyword>
<gene>
    <name evidence="13" type="primary">pilD</name>
    <name evidence="13" type="ORF">DPPLL_23930</name>
</gene>
<sequence>MEHYLLGYLAAFALGAVIGSFLNVVILRLPQQGASVVFPASHCPQCRTPLFWYENIPIVSYLLLRGKCSHCGVSISLQYPVVELLTGLMAMAVLARFGPTPTAAVFFLFCAALITIIWIDIHHQIIPDLISLPGIGIGFLFSFVSSFIGWQDSLLGLLAGGGFFYLISLGYYLIRKQEGLGGGDIKLLAMLGAFLGWQSLLFIIFASSVTGSIAGLIAMRSQKKGGSTRIPFGPFLAVSGLAYLFFRPQINDLFLLYLNTLS</sequence>
<evidence type="ECO:0000256" key="1">
    <source>
        <dbReference type="ARBA" id="ARBA00004429"/>
    </source>
</evidence>
<evidence type="ECO:0000259" key="12">
    <source>
        <dbReference type="Pfam" id="PF06750"/>
    </source>
</evidence>
<evidence type="ECO:0000256" key="7">
    <source>
        <dbReference type="ARBA" id="ARBA00023136"/>
    </source>
</evidence>
<feature type="transmembrane region" description="Helical" evidence="10">
    <location>
        <begin position="129"/>
        <end position="148"/>
    </location>
</feature>
<keyword evidence="9" id="KW-0378">Hydrolase</keyword>
<keyword evidence="9" id="KW-0645">Protease</keyword>
<keyword evidence="9" id="KW-0511">Multifunctional enzyme</keyword>
<dbReference type="InterPro" id="IPR010627">
    <property type="entry name" value="Prepilin_pept_A24_N"/>
</dbReference>
<dbReference type="EC" id="2.1.1.-" evidence="9"/>
<keyword evidence="14" id="KW-1185">Reference proteome</keyword>
<comment type="function">
    <text evidence="9">Plays an essential role in type IV pili and type II pseudopili formation by proteolytically removing the leader sequence from substrate proteins and subsequently monomethylating the alpha-amino group of the newly exposed N-terminal phenylalanine.</text>
</comment>
<evidence type="ECO:0000313" key="14">
    <source>
        <dbReference type="Proteomes" id="UP000830055"/>
    </source>
</evidence>
<dbReference type="EMBL" id="AP025516">
    <property type="protein sequence ID" value="BDD88028.1"/>
    <property type="molecule type" value="Genomic_DNA"/>
</dbReference>
<feature type="domain" description="Prepilin peptidase A24 N-terminal" evidence="12">
    <location>
        <begin position="14"/>
        <end position="97"/>
    </location>
</feature>
<evidence type="ECO:0000259" key="11">
    <source>
        <dbReference type="Pfam" id="PF01478"/>
    </source>
</evidence>
<feature type="transmembrane region" description="Helical" evidence="10">
    <location>
        <begin position="6"/>
        <end position="27"/>
    </location>
</feature>
<comment type="catalytic activity">
    <reaction evidence="9">
        <text>Typically cleaves a -Gly-|-Phe- bond to release an N-terminal, basic peptide of 5-8 residues from type IV prepilin, and then N-methylates the new N-terminal amino group, the methyl donor being S-adenosyl-L-methionine.</text>
        <dbReference type="EC" id="3.4.23.43"/>
    </reaction>
</comment>
<evidence type="ECO:0000256" key="6">
    <source>
        <dbReference type="ARBA" id="ARBA00022989"/>
    </source>
</evidence>
<evidence type="ECO:0000256" key="9">
    <source>
        <dbReference type="RuleBase" id="RU003794"/>
    </source>
</evidence>